<gene>
    <name evidence="3" type="ORF">DdX_10407</name>
</gene>
<evidence type="ECO:0000313" key="4">
    <source>
        <dbReference type="Proteomes" id="UP001201812"/>
    </source>
</evidence>
<dbReference type="Proteomes" id="UP001201812">
    <property type="component" value="Unassembled WGS sequence"/>
</dbReference>
<evidence type="ECO:0000313" key="3">
    <source>
        <dbReference type="EMBL" id="KAI1711153.1"/>
    </source>
</evidence>
<feature type="domain" description="Immunoglobulin" evidence="2">
    <location>
        <begin position="512"/>
        <end position="608"/>
    </location>
</feature>
<reference evidence="3" key="1">
    <citation type="submission" date="2022-01" db="EMBL/GenBank/DDBJ databases">
        <title>Genome Sequence Resource for Two Populations of Ditylenchus destructor, the Migratory Endoparasitic Phytonematode.</title>
        <authorList>
            <person name="Zhang H."/>
            <person name="Lin R."/>
            <person name="Xie B."/>
        </authorList>
    </citation>
    <scope>NUCLEOTIDE SEQUENCE</scope>
    <source>
        <strain evidence="3">BazhouSP</strain>
    </source>
</reference>
<feature type="domain" description="Immunoglobulin" evidence="2">
    <location>
        <begin position="378"/>
        <end position="485"/>
    </location>
</feature>
<keyword evidence="4" id="KW-1185">Reference proteome</keyword>
<dbReference type="AlphaFoldDB" id="A0AAD4N4C5"/>
<dbReference type="EMBL" id="JAKKPZ010000023">
    <property type="protein sequence ID" value="KAI1711153.1"/>
    <property type="molecule type" value="Genomic_DNA"/>
</dbReference>
<comment type="caution">
    <text evidence="3">The sequence shown here is derived from an EMBL/GenBank/DDBJ whole genome shotgun (WGS) entry which is preliminary data.</text>
</comment>
<organism evidence="3 4">
    <name type="scientific">Ditylenchus destructor</name>
    <dbReference type="NCBI Taxonomy" id="166010"/>
    <lineage>
        <taxon>Eukaryota</taxon>
        <taxon>Metazoa</taxon>
        <taxon>Ecdysozoa</taxon>
        <taxon>Nematoda</taxon>
        <taxon>Chromadorea</taxon>
        <taxon>Rhabditida</taxon>
        <taxon>Tylenchina</taxon>
        <taxon>Tylenchomorpha</taxon>
        <taxon>Sphaerularioidea</taxon>
        <taxon>Anguinidae</taxon>
        <taxon>Anguininae</taxon>
        <taxon>Ditylenchus</taxon>
    </lineage>
</organism>
<name>A0AAD4N4C5_9BILA</name>
<evidence type="ECO:0000256" key="1">
    <source>
        <dbReference type="SAM" id="MobiDB-lite"/>
    </source>
</evidence>
<dbReference type="InterPro" id="IPR003599">
    <property type="entry name" value="Ig_sub"/>
</dbReference>
<sequence length="617" mass="69655">MLEPCASIEHSLAEIELGEDATSESDTGMMKKKSSMVQSDLVYPNASQTAPPDPFIQKPQYSSLKEGLDKLNDDQLERLVNVIGKDMRFKHELYEKLRNLNYKQREWRILLWPLTSESFGWAKFSRLSKVSPARWTVRAKLELHLVHQLESSQKGCALDSAFIDFNVTDLILEASRQKMVVVLMDFTNSGHFAHIDHAIEDVKATLSYLSLNELIVPKFPILKLIKSFNDVPIVFKLVREKWTIIPMKSGIISIFYQKQSFPWLWPPGTLRNSRTSIHVNCIDEAQDFSDSASQYSNISSSNSLSQPNSASPNNAGLVWRWKRVSQCRIDEEIPELEMDTRKASLKAISENADNSIPSKSENETRNEDKGFISIAMEQKTVEAMAGQVVTIRCVINVDEKKRVCLQRPLKLIWYNRRRQIPTISKTGRIRITTVGGDDENSIPSTSIVEIFDCDSFKDSGDIVCVAVGDCVIGSVQAATARLVIHEDDIAGEEPFFTDSLSLCGASENSYSLQQRTVSEGEPLFLKCRVIGHPQPYMKFFISGSDKRLIPIDAFDKNYKISNNNEMWILQVNKLKLSTNSTLPTTVVYVAIAMNRIGKARSGIQLRVLNKMKADDIL</sequence>
<dbReference type="Gene3D" id="2.60.40.10">
    <property type="entry name" value="Immunoglobulins"/>
    <property type="match status" value="1"/>
</dbReference>
<evidence type="ECO:0000259" key="2">
    <source>
        <dbReference type="SMART" id="SM00409"/>
    </source>
</evidence>
<accession>A0AAD4N4C5</accession>
<proteinExistence type="predicted"/>
<protein>
    <recommendedName>
        <fullName evidence="2">Immunoglobulin domain-containing protein</fullName>
    </recommendedName>
</protein>
<dbReference type="InterPro" id="IPR013783">
    <property type="entry name" value="Ig-like_fold"/>
</dbReference>
<dbReference type="InterPro" id="IPR036179">
    <property type="entry name" value="Ig-like_dom_sf"/>
</dbReference>
<feature type="region of interest" description="Disordered" evidence="1">
    <location>
        <begin position="16"/>
        <end position="52"/>
    </location>
</feature>
<dbReference type="SMART" id="SM00409">
    <property type="entry name" value="IG"/>
    <property type="match status" value="2"/>
</dbReference>
<dbReference type="SUPFAM" id="SSF48726">
    <property type="entry name" value="Immunoglobulin"/>
    <property type="match status" value="1"/>
</dbReference>